<evidence type="ECO:0000256" key="6">
    <source>
        <dbReference type="ARBA" id="ARBA00013031"/>
    </source>
</evidence>
<keyword evidence="15 17" id="KW-0456">Lyase</keyword>
<evidence type="ECO:0000256" key="9">
    <source>
        <dbReference type="ARBA" id="ARBA00022605"/>
    </source>
</evidence>
<comment type="cofactor">
    <cofactor evidence="17">
        <name>Co(2+)</name>
        <dbReference type="ChEBI" id="CHEBI:48828"/>
    </cofactor>
    <cofactor evidence="17">
        <name>Zn(2+)</name>
        <dbReference type="ChEBI" id="CHEBI:29105"/>
    </cofactor>
    <text evidence="17">Binds 1 divalent metal cation per subunit. Can use either Co(2+) or Zn(2+).</text>
</comment>
<dbReference type="Gene3D" id="1.20.1090.10">
    <property type="entry name" value="Dehydroquinate synthase-like - alpha domain"/>
    <property type="match status" value="1"/>
</dbReference>
<feature type="domain" description="3-dehydroquinate synthase C-terminal" evidence="19">
    <location>
        <begin position="184"/>
        <end position="325"/>
    </location>
</feature>
<dbReference type="PIRSF" id="PIRSF001455">
    <property type="entry name" value="DHQ_synth"/>
    <property type="match status" value="1"/>
</dbReference>
<evidence type="ECO:0000256" key="3">
    <source>
        <dbReference type="ARBA" id="ARBA00004496"/>
    </source>
</evidence>
<dbReference type="InterPro" id="IPR050071">
    <property type="entry name" value="Dehydroquinate_synthase"/>
</dbReference>
<evidence type="ECO:0000256" key="5">
    <source>
        <dbReference type="ARBA" id="ARBA00005412"/>
    </source>
</evidence>
<feature type="binding site" evidence="17">
    <location>
        <position position="187"/>
    </location>
    <ligand>
        <name>Zn(2+)</name>
        <dbReference type="ChEBI" id="CHEBI:29105"/>
    </ligand>
</feature>
<evidence type="ECO:0000259" key="18">
    <source>
        <dbReference type="Pfam" id="PF01761"/>
    </source>
</evidence>
<comment type="subcellular location">
    <subcellularLocation>
        <location evidence="3 17">Cytoplasm</location>
    </subcellularLocation>
</comment>
<gene>
    <name evidence="17 20" type="primary">aroB</name>
    <name evidence="20" type="ORF">P8V03_04625</name>
</gene>
<evidence type="ECO:0000256" key="10">
    <source>
        <dbReference type="ARBA" id="ARBA00022723"/>
    </source>
</evidence>
<evidence type="ECO:0000256" key="17">
    <source>
        <dbReference type="HAMAP-Rule" id="MF_00110"/>
    </source>
</evidence>
<dbReference type="InterPro" id="IPR030960">
    <property type="entry name" value="DHQS/DOIS_N"/>
</dbReference>
<dbReference type="Proteomes" id="UP001281656">
    <property type="component" value="Unassembled WGS sequence"/>
</dbReference>
<feature type="binding site" evidence="17">
    <location>
        <begin position="132"/>
        <end position="133"/>
    </location>
    <ligand>
        <name>NAD(+)</name>
        <dbReference type="ChEBI" id="CHEBI:57540"/>
    </ligand>
</feature>
<dbReference type="Gene3D" id="3.40.50.1970">
    <property type="match status" value="1"/>
</dbReference>
<comment type="caution">
    <text evidence="20">The sequence shown here is derived from an EMBL/GenBank/DDBJ whole genome shotgun (WGS) entry which is preliminary data.</text>
</comment>
<keyword evidence="21" id="KW-1185">Reference proteome</keyword>
<dbReference type="Pfam" id="PF24621">
    <property type="entry name" value="DHQS_C"/>
    <property type="match status" value="1"/>
</dbReference>
<name>A0ABU4JR42_9CLOT</name>
<comment type="function">
    <text evidence="17">Catalyzes the conversion of 3-deoxy-D-arabino-heptulosonate 7-phosphate (DAHP) to dehydroquinate (DHQ).</text>
</comment>
<dbReference type="NCBIfam" id="TIGR01357">
    <property type="entry name" value="aroB"/>
    <property type="match status" value="1"/>
</dbReference>
<dbReference type="GO" id="GO:0003856">
    <property type="term" value="F:3-dehydroquinate synthase activity"/>
    <property type="evidence" value="ECO:0007669"/>
    <property type="project" value="UniProtKB-EC"/>
</dbReference>
<evidence type="ECO:0000259" key="19">
    <source>
        <dbReference type="Pfam" id="PF24621"/>
    </source>
</evidence>
<feature type="binding site" evidence="17">
    <location>
        <position position="145"/>
    </location>
    <ligand>
        <name>NAD(+)</name>
        <dbReference type="ChEBI" id="CHEBI:57540"/>
    </ligand>
</feature>
<feature type="binding site" evidence="17">
    <location>
        <position position="265"/>
    </location>
    <ligand>
        <name>Zn(2+)</name>
        <dbReference type="ChEBI" id="CHEBI:29105"/>
    </ligand>
</feature>
<evidence type="ECO:0000256" key="2">
    <source>
        <dbReference type="ARBA" id="ARBA00001911"/>
    </source>
</evidence>
<dbReference type="EMBL" id="JARUJP010000004">
    <property type="protein sequence ID" value="MDW8800436.1"/>
    <property type="molecule type" value="Genomic_DNA"/>
</dbReference>
<keyword evidence="8 17" id="KW-0963">Cytoplasm</keyword>
<evidence type="ECO:0000256" key="11">
    <source>
        <dbReference type="ARBA" id="ARBA00022741"/>
    </source>
</evidence>
<keyword evidence="16 17" id="KW-0170">Cobalt</keyword>
<evidence type="ECO:0000256" key="12">
    <source>
        <dbReference type="ARBA" id="ARBA00022833"/>
    </source>
</evidence>
<evidence type="ECO:0000256" key="4">
    <source>
        <dbReference type="ARBA" id="ARBA00004661"/>
    </source>
</evidence>
<evidence type="ECO:0000256" key="15">
    <source>
        <dbReference type="ARBA" id="ARBA00023239"/>
    </source>
</evidence>
<dbReference type="InterPro" id="IPR016037">
    <property type="entry name" value="DHQ_synth_AroB"/>
</dbReference>
<feature type="binding site" evidence="17">
    <location>
        <position position="154"/>
    </location>
    <ligand>
        <name>NAD(+)</name>
        <dbReference type="ChEBI" id="CHEBI:57540"/>
    </ligand>
</feature>
<dbReference type="SUPFAM" id="SSF56796">
    <property type="entry name" value="Dehydroquinate synthase-like"/>
    <property type="match status" value="1"/>
</dbReference>
<keyword evidence="10 17" id="KW-0479">Metal-binding</keyword>
<dbReference type="PANTHER" id="PTHR43622:SF7">
    <property type="entry name" value="3-DEHYDROQUINATE SYNTHASE, CHLOROPLASTIC"/>
    <property type="match status" value="1"/>
</dbReference>
<accession>A0ABU4JR42</accession>
<evidence type="ECO:0000256" key="8">
    <source>
        <dbReference type="ARBA" id="ARBA00022490"/>
    </source>
</evidence>
<feature type="domain" description="3-dehydroquinate synthase N-terminal" evidence="18">
    <location>
        <begin position="70"/>
        <end position="181"/>
    </location>
</feature>
<feature type="binding site" evidence="17">
    <location>
        <begin position="108"/>
        <end position="112"/>
    </location>
    <ligand>
        <name>NAD(+)</name>
        <dbReference type="ChEBI" id="CHEBI:57540"/>
    </ligand>
</feature>
<evidence type="ECO:0000313" key="21">
    <source>
        <dbReference type="Proteomes" id="UP001281656"/>
    </source>
</evidence>
<organism evidence="20 21">
    <name type="scientific">Clostridium tanneri</name>
    <dbReference type="NCBI Taxonomy" id="3037988"/>
    <lineage>
        <taxon>Bacteria</taxon>
        <taxon>Bacillati</taxon>
        <taxon>Bacillota</taxon>
        <taxon>Clostridia</taxon>
        <taxon>Eubacteriales</taxon>
        <taxon>Clostridiaceae</taxon>
        <taxon>Clostridium</taxon>
    </lineage>
</organism>
<sequence length="355" mass="40515">MKSNILKIELKENSYSIYIERNIFNKVGDYLDEHYKNRKIAIITDNNLEKLYGKNFKEILEKRGFNTKIISVKPGEESKSIDTLKEIYEKLSNFRLGREDLIIALGGGVVGDLGGFAASTYLRGVPYIQIPTSLLAQVDSSIGGKVAVDLPWGKNLIGSFYHPRAVFIDPELLKTLHKRFFHDGLAEVIKYGCIRDESIIFQLLNFKDDKELLDNIDTLILKCCSIKKSVVELDEKDFGDRMLLNFGHTLGHAVEKYFSYKEYTHGEAVAIGMAEITRKSEKLQITEKGSSKLVEEVLEKYELPYKAPLMDREEIFKAIALDKKNSGENINLILLRKMGEGMIRKVKVDELEKYI</sequence>
<comment type="similarity">
    <text evidence="5 17">Belongs to the sugar phosphate cyclases superfamily. Dehydroquinate synthase family.</text>
</comment>
<evidence type="ECO:0000256" key="13">
    <source>
        <dbReference type="ARBA" id="ARBA00023027"/>
    </source>
</evidence>
<dbReference type="CDD" id="cd08195">
    <property type="entry name" value="DHQS"/>
    <property type="match status" value="1"/>
</dbReference>
<reference evidence="20 21" key="1">
    <citation type="submission" date="2023-04" db="EMBL/GenBank/DDBJ databases">
        <title>Clostridium tannerae sp. nov., isolated from the fecal material of an alpaca.</title>
        <authorList>
            <person name="Miller S."/>
            <person name="Hendry M."/>
            <person name="King J."/>
            <person name="Sankaranarayanan K."/>
            <person name="Lawson P.A."/>
        </authorList>
    </citation>
    <scope>NUCLEOTIDE SEQUENCE [LARGE SCALE GENOMIC DNA]</scope>
    <source>
        <strain evidence="20 21">A1-XYC3</strain>
    </source>
</reference>
<comment type="pathway">
    <text evidence="4 17">Metabolic intermediate biosynthesis; chorismate biosynthesis; chorismate from D-erythrose 4-phosphate and phosphoenolpyruvate: step 2/7.</text>
</comment>
<evidence type="ECO:0000256" key="7">
    <source>
        <dbReference type="ARBA" id="ARBA00017684"/>
    </source>
</evidence>
<evidence type="ECO:0000256" key="16">
    <source>
        <dbReference type="ARBA" id="ARBA00023285"/>
    </source>
</evidence>
<dbReference type="RefSeq" id="WP_318796950.1">
    <property type="nucleotide sequence ID" value="NZ_JARUJP010000004.1"/>
</dbReference>
<comment type="cofactor">
    <cofactor evidence="2 17">
        <name>NAD(+)</name>
        <dbReference type="ChEBI" id="CHEBI:57540"/>
    </cofactor>
</comment>
<comment type="catalytic activity">
    <reaction evidence="1 17">
        <text>7-phospho-2-dehydro-3-deoxy-D-arabino-heptonate = 3-dehydroquinate + phosphate</text>
        <dbReference type="Rhea" id="RHEA:21968"/>
        <dbReference type="ChEBI" id="CHEBI:32364"/>
        <dbReference type="ChEBI" id="CHEBI:43474"/>
        <dbReference type="ChEBI" id="CHEBI:58394"/>
        <dbReference type="EC" id="4.2.3.4"/>
    </reaction>
</comment>
<dbReference type="PANTHER" id="PTHR43622">
    <property type="entry name" value="3-DEHYDROQUINATE SYNTHASE"/>
    <property type="match status" value="1"/>
</dbReference>
<dbReference type="Pfam" id="PF01761">
    <property type="entry name" value="DHQ_synthase"/>
    <property type="match status" value="1"/>
</dbReference>
<comment type="caution">
    <text evidence="17">Lacks conserved residue(s) required for the propagation of feature annotation.</text>
</comment>
<evidence type="ECO:0000256" key="14">
    <source>
        <dbReference type="ARBA" id="ARBA00023141"/>
    </source>
</evidence>
<evidence type="ECO:0000313" key="20">
    <source>
        <dbReference type="EMBL" id="MDW8800436.1"/>
    </source>
</evidence>
<keyword evidence="14 17" id="KW-0057">Aromatic amino acid biosynthesis</keyword>
<dbReference type="EC" id="4.2.3.4" evidence="6 17"/>
<dbReference type="InterPro" id="IPR030963">
    <property type="entry name" value="DHQ_synth_fam"/>
</dbReference>
<keyword evidence="11 17" id="KW-0547">Nucleotide-binding</keyword>
<dbReference type="HAMAP" id="MF_00110">
    <property type="entry name" value="DHQ_synthase"/>
    <property type="match status" value="1"/>
</dbReference>
<evidence type="ECO:0000256" key="1">
    <source>
        <dbReference type="ARBA" id="ARBA00001393"/>
    </source>
</evidence>
<proteinExistence type="inferred from homology"/>
<feature type="binding site" evidence="17">
    <location>
        <position position="248"/>
    </location>
    <ligand>
        <name>Zn(2+)</name>
        <dbReference type="ChEBI" id="CHEBI:29105"/>
    </ligand>
</feature>
<keyword evidence="12 17" id="KW-0862">Zinc</keyword>
<protein>
    <recommendedName>
        <fullName evidence="7 17">3-dehydroquinate synthase</fullName>
        <shortName evidence="17">DHQS</shortName>
        <ecNumber evidence="6 17">4.2.3.4</ecNumber>
    </recommendedName>
</protein>
<keyword evidence="9 17" id="KW-0028">Amino-acid biosynthesis</keyword>
<keyword evidence="13 17" id="KW-0520">NAD</keyword>
<dbReference type="InterPro" id="IPR056179">
    <property type="entry name" value="DHQS_C"/>
</dbReference>